<dbReference type="InterPro" id="IPR028978">
    <property type="entry name" value="Chorismate_lyase_/UTRA_dom_sf"/>
</dbReference>
<sequence>MSVHDVPTKPDGQPVRFPKRTGDAVAQTIERDSPVAYYEQLFVILRDQILSGDIPADERLPSEMELCREYGLSRATVRQTMSKLESEGFARRVARRGVFASSPEQSTGWTVEEGFLESQVRQGQTGVTTQVVDARLAAPAQHVAEALELADDAQVFALQRVRSLDGKVAMFSTNWFPKSVGETVSADAGVMDGSGSLNETLRRAGFVSNGAKRVIRAMRPTEAVAAHLQIDADQPVLRVRSLSWDARGTRFDYYETWVLTDIIPLEVSVSAN</sequence>
<dbReference type="GO" id="GO:0003677">
    <property type="term" value="F:DNA binding"/>
    <property type="evidence" value="ECO:0007669"/>
    <property type="project" value="UniProtKB-KW"/>
</dbReference>
<organism evidence="6 7">
    <name type="scientific">Schumannella soli</name>
    <dbReference type="NCBI Taxonomy" id="2590779"/>
    <lineage>
        <taxon>Bacteria</taxon>
        <taxon>Bacillati</taxon>
        <taxon>Actinomycetota</taxon>
        <taxon>Actinomycetes</taxon>
        <taxon>Micrococcales</taxon>
        <taxon>Microbacteriaceae</taxon>
        <taxon>Schumannella</taxon>
    </lineage>
</organism>
<dbReference type="OrthoDB" id="3194402at2"/>
<keyword evidence="7" id="KW-1185">Reference proteome</keyword>
<dbReference type="AlphaFoldDB" id="A0A506XWJ8"/>
<accession>A0A506XWJ8</accession>
<dbReference type="Gene3D" id="1.10.10.10">
    <property type="entry name" value="Winged helix-like DNA-binding domain superfamily/Winged helix DNA-binding domain"/>
    <property type="match status" value="1"/>
</dbReference>
<comment type="caution">
    <text evidence="6">The sequence shown here is derived from an EMBL/GenBank/DDBJ whole genome shotgun (WGS) entry which is preliminary data.</text>
</comment>
<evidence type="ECO:0000256" key="3">
    <source>
        <dbReference type="ARBA" id="ARBA00023163"/>
    </source>
</evidence>
<dbReference type="InterPro" id="IPR011663">
    <property type="entry name" value="UTRA"/>
</dbReference>
<protein>
    <submittedName>
        <fullName evidence="6">GntR family transcriptional regulator</fullName>
    </submittedName>
</protein>
<dbReference type="InterPro" id="IPR050679">
    <property type="entry name" value="Bact_HTH_transcr_reg"/>
</dbReference>
<dbReference type="PROSITE" id="PS50949">
    <property type="entry name" value="HTH_GNTR"/>
    <property type="match status" value="1"/>
</dbReference>
<dbReference type="InterPro" id="IPR000524">
    <property type="entry name" value="Tscrpt_reg_HTH_GntR"/>
</dbReference>
<dbReference type="CDD" id="cd07377">
    <property type="entry name" value="WHTH_GntR"/>
    <property type="match status" value="1"/>
</dbReference>
<dbReference type="Pfam" id="PF00392">
    <property type="entry name" value="GntR"/>
    <property type="match status" value="1"/>
</dbReference>
<evidence type="ECO:0000313" key="6">
    <source>
        <dbReference type="EMBL" id="TPW74185.1"/>
    </source>
</evidence>
<dbReference type="GO" id="GO:0045892">
    <property type="term" value="P:negative regulation of DNA-templated transcription"/>
    <property type="evidence" value="ECO:0007669"/>
    <property type="project" value="TreeGrafter"/>
</dbReference>
<dbReference type="Gene3D" id="3.40.1410.10">
    <property type="entry name" value="Chorismate lyase-like"/>
    <property type="match status" value="1"/>
</dbReference>
<reference evidence="6 7" key="1">
    <citation type="submission" date="2019-06" db="EMBL/GenBank/DDBJ databases">
        <authorList>
            <person name="Li F."/>
        </authorList>
    </citation>
    <scope>NUCLEOTIDE SEQUENCE [LARGE SCALE GENOMIC DNA]</scope>
    <source>
        <strain evidence="6 7">10F1D-1</strain>
    </source>
</reference>
<dbReference type="SMART" id="SM00866">
    <property type="entry name" value="UTRA"/>
    <property type="match status" value="1"/>
</dbReference>
<dbReference type="GO" id="GO:0003700">
    <property type="term" value="F:DNA-binding transcription factor activity"/>
    <property type="evidence" value="ECO:0007669"/>
    <property type="project" value="InterPro"/>
</dbReference>
<dbReference type="InterPro" id="IPR036390">
    <property type="entry name" value="WH_DNA-bd_sf"/>
</dbReference>
<evidence type="ECO:0000313" key="7">
    <source>
        <dbReference type="Proteomes" id="UP000316252"/>
    </source>
</evidence>
<dbReference type="PANTHER" id="PTHR44846">
    <property type="entry name" value="MANNOSYL-D-GLYCERATE TRANSPORT/METABOLISM SYSTEM REPRESSOR MNGR-RELATED"/>
    <property type="match status" value="1"/>
</dbReference>
<evidence type="ECO:0000259" key="5">
    <source>
        <dbReference type="PROSITE" id="PS50949"/>
    </source>
</evidence>
<proteinExistence type="predicted"/>
<dbReference type="PANTHER" id="PTHR44846:SF1">
    <property type="entry name" value="MANNOSYL-D-GLYCERATE TRANSPORT_METABOLISM SYSTEM REPRESSOR MNGR-RELATED"/>
    <property type="match status" value="1"/>
</dbReference>
<dbReference type="Pfam" id="PF07702">
    <property type="entry name" value="UTRA"/>
    <property type="match status" value="1"/>
</dbReference>
<keyword evidence="1" id="KW-0805">Transcription regulation</keyword>
<gene>
    <name evidence="6" type="ORF">FJ657_16270</name>
</gene>
<name>A0A506XWJ8_9MICO</name>
<feature type="region of interest" description="Disordered" evidence="4">
    <location>
        <begin position="1"/>
        <end position="22"/>
    </location>
</feature>
<evidence type="ECO:0000256" key="4">
    <source>
        <dbReference type="SAM" id="MobiDB-lite"/>
    </source>
</evidence>
<dbReference type="SUPFAM" id="SSF46785">
    <property type="entry name" value="Winged helix' DNA-binding domain"/>
    <property type="match status" value="1"/>
</dbReference>
<dbReference type="Proteomes" id="UP000316252">
    <property type="component" value="Unassembled WGS sequence"/>
</dbReference>
<dbReference type="SUPFAM" id="SSF64288">
    <property type="entry name" value="Chorismate lyase-like"/>
    <property type="match status" value="1"/>
</dbReference>
<feature type="domain" description="HTH gntR-type" evidence="5">
    <location>
        <begin position="35"/>
        <end position="103"/>
    </location>
</feature>
<dbReference type="EMBL" id="VHQG01000005">
    <property type="protein sequence ID" value="TPW74185.1"/>
    <property type="molecule type" value="Genomic_DNA"/>
</dbReference>
<dbReference type="PRINTS" id="PR00035">
    <property type="entry name" value="HTHGNTR"/>
</dbReference>
<evidence type="ECO:0000256" key="1">
    <source>
        <dbReference type="ARBA" id="ARBA00023015"/>
    </source>
</evidence>
<dbReference type="SMART" id="SM00345">
    <property type="entry name" value="HTH_GNTR"/>
    <property type="match status" value="1"/>
</dbReference>
<keyword evidence="3" id="KW-0804">Transcription</keyword>
<evidence type="ECO:0000256" key="2">
    <source>
        <dbReference type="ARBA" id="ARBA00023125"/>
    </source>
</evidence>
<keyword evidence="2" id="KW-0238">DNA-binding</keyword>
<dbReference type="InterPro" id="IPR036388">
    <property type="entry name" value="WH-like_DNA-bd_sf"/>
</dbReference>